<dbReference type="InterPro" id="IPR001870">
    <property type="entry name" value="B30.2/SPRY"/>
</dbReference>
<evidence type="ECO:0000313" key="4">
    <source>
        <dbReference type="WBParaSite" id="Gr19_v10_g3062.t1"/>
    </source>
</evidence>
<dbReference type="InterPro" id="IPR003877">
    <property type="entry name" value="SPRY_dom"/>
</dbReference>
<dbReference type="SUPFAM" id="SSF49899">
    <property type="entry name" value="Concanavalin A-like lectins/glucanases"/>
    <property type="match status" value="1"/>
</dbReference>
<dbReference type="PANTHER" id="PTHR12864">
    <property type="entry name" value="RAN BINDING PROTEIN 9-RELATED"/>
    <property type="match status" value="1"/>
</dbReference>
<reference evidence="4" key="1">
    <citation type="submission" date="2022-11" db="UniProtKB">
        <authorList>
            <consortium name="WormBaseParasite"/>
        </authorList>
    </citation>
    <scope>IDENTIFICATION</scope>
</reference>
<organism evidence="3 4">
    <name type="scientific">Globodera rostochiensis</name>
    <name type="common">Golden nematode worm</name>
    <name type="synonym">Heterodera rostochiensis</name>
    <dbReference type="NCBI Taxonomy" id="31243"/>
    <lineage>
        <taxon>Eukaryota</taxon>
        <taxon>Metazoa</taxon>
        <taxon>Ecdysozoa</taxon>
        <taxon>Nematoda</taxon>
        <taxon>Chromadorea</taxon>
        <taxon>Rhabditida</taxon>
        <taxon>Tylenchina</taxon>
        <taxon>Tylenchomorpha</taxon>
        <taxon>Tylenchoidea</taxon>
        <taxon>Heteroderidae</taxon>
        <taxon>Heteroderinae</taxon>
        <taxon>Globodera</taxon>
    </lineage>
</organism>
<evidence type="ECO:0000259" key="2">
    <source>
        <dbReference type="PROSITE" id="PS50188"/>
    </source>
</evidence>
<dbReference type="Gene3D" id="2.60.120.920">
    <property type="match status" value="1"/>
</dbReference>
<dbReference type="SMART" id="SM00449">
    <property type="entry name" value="SPRY"/>
    <property type="match status" value="1"/>
</dbReference>
<dbReference type="InterPro" id="IPR050618">
    <property type="entry name" value="Ubq-SigPath_Reg"/>
</dbReference>
<accession>A0A914HPM4</accession>
<name>A0A914HPM4_GLORO</name>
<sequence length="267" mass="30613">MNYGAKLELENKALRAELAHQKLLNAHMALQTKMEEYQKQMEEMKEQQKMDALKQQTDQKQTNDKIEKHKALQQEKIVKLEKYQKEQQLNIVDLQKTVAALREIGLINRWDSAACHYKLALIGPDRLIVQRNGDISGWSSVRAERRMPENPYGVSYFEVKIVEKTIGNIWIGLAAKQMPLNTLVGPHEGTFAYDSCGILWGHEVDGCFHDNGRPFIDGKPEFGVGDVVGCGVNLKNRQIIYTLNEKRLDLSLFEAFVLIFVLIFRIL</sequence>
<dbReference type="Pfam" id="PF00622">
    <property type="entry name" value="SPRY"/>
    <property type="match status" value="1"/>
</dbReference>
<dbReference type="InterPro" id="IPR043136">
    <property type="entry name" value="B30.2/SPRY_sf"/>
</dbReference>
<protein>
    <submittedName>
        <fullName evidence="4">B30.2/SPRY domain-containing protein</fullName>
    </submittedName>
</protein>
<evidence type="ECO:0000256" key="1">
    <source>
        <dbReference type="SAM" id="Coils"/>
    </source>
</evidence>
<dbReference type="AlphaFoldDB" id="A0A914HPM4"/>
<dbReference type="Proteomes" id="UP000887572">
    <property type="component" value="Unplaced"/>
</dbReference>
<keyword evidence="1" id="KW-0175">Coiled coil</keyword>
<evidence type="ECO:0000313" key="3">
    <source>
        <dbReference type="Proteomes" id="UP000887572"/>
    </source>
</evidence>
<feature type="coiled-coil region" evidence="1">
    <location>
        <begin position="6"/>
        <end position="86"/>
    </location>
</feature>
<keyword evidence="3" id="KW-1185">Reference proteome</keyword>
<dbReference type="WBParaSite" id="Gr19_v10_g3062.t1">
    <property type="protein sequence ID" value="Gr19_v10_g3062.t1"/>
    <property type="gene ID" value="Gr19_v10_g3062"/>
</dbReference>
<proteinExistence type="predicted"/>
<feature type="domain" description="B30.2/SPRY" evidence="2">
    <location>
        <begin position="88"/>
        <end position="267"/>
    </location>
</feature>
<dbReference type="InterPro" id="IPR013320">
    <property type="entry name" value="ConA-like_dom_sf"/>
</dbReference>
<dbReference type="PROSITE" id="PS50188">
    <property type="entry name" value="B302_SPRY"/>
    <property type="match status" value="1"/>
</dbReference>